<keyword evidence="2" id="KW-1185">Reference proteome</keyword>
<accession>A0A8T1V333</accession>
<comment type="caution">
    <text evidence="1">The sequence shown here is derived from an EMBL/GenBank/DDBJ whole genome shotgun (WGS) entry which is preliminary data.</text>
</comment>
<name>A0A8T1V333_9STRA</name>
<evidence type="ECO:0000313" key="1">
    <source>
        <dbReference type="EMBL" id="KAG7375306.1"/>
    </source>
</evidence>
<reference evidence="1" key="1">
    <citation type="submission" date="2021-02" db="EMBL/GenBank/DDBJ databases">
        <authorList>
            <person name="Palmer J.M."/>
        </authorList>
    </citation>
    <scope>NUCLEOTIDE SEQUENCE</scope>
    <source>
        <strain evidence="1">SCRP734</strain>
    </source>
</reference>
<protein>
    <submittedName>
        <fullName evidence="1">Uncharacterized protein</fullName>
    </submittedName>
</protein>
<evidence type="ECO:0000313" key="2">
    <source>
        <dbReference type="Proteomes" id="UP000694044"/>
    </source>
</evidence>
<gene>
    <name evidence="1" type="ORF">PHYPSEUDO_001960</name>
</gene>
<sequence>MLTREDFVKMLTAGKPLSEATIRARSSYLFKLYRDIGNEVDDLSFLNVYSRVITHVNKSKSMEARKTKLFHILSLVDSKAGKGVDAQAKKQFRAAATRARNQSMTRTAENYATQDQLAMYVPLADMTSQLDEGFKRLFEHYELPLNAKKISGDDFNKWDIPSDRKNIRSFARDLQKLMMLACYVYQPPLRSDWSTVEITSAAINRLRADQNWLQILRGGRIRVLMNKYKNVKHMGAQAVEVDSAVLKRYLRYWVKEKELLVLRRKIWIVEELPFNRC</sequence>
<dbReference type="AlphaFoldDB" id="A0A8T1V333"/>
<dbReference type="EMBL" id="JAGDFM010001308">
    <property type="protein sequence ID" value="KAG7375306.1"/>
    <property type="molecule type" value="Genomic_DNA"/>
</dbReference>
<proteinExistence type="predicted"/>
<dbReference type="Proteomes" id="UP000694044">
    <property type="component" value="Unassembled WGS sequence"/>
</dbReference>
<organism evidence="1 2">
    <name type="scientific">Phytophthora pseudosyringae</name>
    <dbReference type="NCBI Taxonomy" id="221518"/>
    <lineage>
        <taxon>Eukaryota</taxon>
        <taxon>Sar</taxon>
        <taxon>Stramenopiles</taxon>
        <taxon>Oomycota</taxon>
        <taxon>Peronosporomycetes</taxon>
        <taxon>Peronosporales</taxon>
        <taxon>Peronosporaceae</taxon>
        <taxon>Phytophthora</taxon>
    </lineage>
</organism>
<dbReference type="OrthoDB" id="125152at2759"/>